<proteinExistence type="predicted"/>
<sequence>MLHTQNLALEMLMPGKPSDNAKNSLCLYRFPTIQIIAYTGAASRQLRNFLMWVQEPNTSHAKPYACTGSQQLKQFLTPGKAFNNSHKYLRLYRFPTLHMHILTLVQVPNNLDHSLRLGSLPKILKIPYKTKINGV</sequence>
<dbReference type="AlphaFoldDB" id="A0A9Q3BRL1"/>
<protein>
    <submittedName>
        <fullName evidence="1">Uncharacterized protein</fullName>
    </submittedName>
</protein>
<accession>A0A9Q3BRL1</accession>
<dbReference type="Proteomes" id="UP000765509">
    <property type="component" value="Unassembled WGS sequence"/>
</dbReference>
<reference evidence="1" key="1">
    <citation type="submission" date="2021-03" db="EMBL/GenBank/DDBJ databases">
        <title>Draft genome sequence of rust myrtle Austropuccinia psidii MF-1, a brazilian biotype.</title>
        <authorList>
            <person name="Quecine M.C."/>
            <person name="Pachon D.M.R."/>
            <person name="Bonatelli M.L."/>
            <person name="Correr F.H."/>
            <person name="Franceschini L.M."/>
            <person name="Leite T.F."/>
            <person name="Margarido G.R.A."/>
            <person name="Almeida C.A."/>
            <person name="Ferrarezi J.A."/>
            <person name="Labate C.A."/>
        </authorList>
    </citation>
    <scope>NUCLEOTIDE SEQUENCE</scope>
    <source>
        <strain evidence="1">MF-1</strain>
    </source>
</reference>
<comment type="caution">
    <text evidence="1">The sequence shown here is derived from an EMBL/GenBank/DDBJ whole genome shotgun (WGS) entry which is preliminary data.</text>
</comment>
<name>A0A9Q3BRL1_9BASI</name>
<gene>
    <name evidence="1" type="ORF">O181_010714</name>
</gene>
<keyword evidence="2" id="KW-1185">Reference proteome</keyword>
<organism evidence="1 2">
    <name type="scientific">Austropuccinia psidii MF-1</name>
    <dbReference type="NCBI Taxonomy" id="1389203"/>
    <lineage>
        <taxon>Eukaryota</taxon>
        <taxon>Fungi</taxon>
        <taxon>Dikarya</taxon>
        <taxon>Basidiomycota</taxon>
        <taxon>Pucciniomycotina</taxon>
        <taxon>Pucciniomycetes</taxon>
        <taxon>Pucciniales</taxon>
        <taxon>Sphaerophragmiaceae</taxon>
        <taxon>Austropuccinia</taxon>
    </lineage>
</organism>
<dbReference type="EMBL" id="AVOT02002627">
    <property type="protein sequence ID" value="MBW0470999.1"/>
    <property type="molecule type" value="Genomic_DNA"/>
</dbReference>
<evidence type="ECO:0000313" key="1">
    <source>
        <dbReference type="EMBL" id="MBW0470999.1"/>
    </source>
</evidence>
<evidence type="ECO:0000313" key="2">
    <source>
        <dbReference type="Proteomes" id="UP000765509"/>
    </source>
</evidence>